<keyword evidence="4" id="KW-0539">Nucleus</keyword>
<sequence>MEFIFRKGVDDERTDSELVRISPLGGWNIVVEEEIGAQRTHVLLISQTFEICKMAEQESKKIDENNVEETSESETKTEESVASQDETSDTTKSKDKSPSKTKSPVKETKAKKDNKKQEETDDDESSDDEELVGTLDAPLVIEGKRARKSTEFLSSMIETPHSTEKKKIEVPEGKGKPLASMPRVQLQLQKIPGEELKPLHKILFGRPGNASEVKRNIRLFNGFGVEKDSKEYKKKEEQVERFTQDSMKRLCEILDIEKRGTKEEVFERVMDFLLCPKASEKPVPTKPAKKASKKSSKKRKRPAEKKEEKSKSKKAKSEETVESGGDSEAEEEKKEEVKEKSPAKKAKSPKKEKKETKKAAKKEKKIVSIKISPGNKAKKAKKAKEKKVDSGDSSDEEPLSKKAKKSPPTNDEIVQLVTELLDGADLEKITMKAVCKQVYERYPDFDLTDRKEFIKDSVKEIIT</sequence>
<protein>
    <submittedName>
        <fullName evidence="6">DEK isoform X1</fullName>
    </submittedName>
</protein>
<proteinExistence type="predicted"/>
<feature type="region of interest" description="Disordered" evidence="5">
    <location>
        <begin position="56"/>
        <end position="137"/>
    </location>
</feature>
<comment type="subcellular location">
    <subcellularLocation>
        <location evidence="1">Nucleus</location>
    </subcellularLocation>
</comment>
<dbReference type="GO" id="GO:0006325">
    <property type="term" value="P:chromatin organization"/>
    <property type="evidence" value="ECO:0007669"/>
    <property type="project" value="UniProtKB-KW"/>
</dbReference>
<accession>A0A7D9H8T7</accession>
<evidence type="ECO:0000256" key="1">
    <source>
        <dbReference type="ARBA" id="ARBA00004123"/>
    </source>
</evidence>
<keyword evidence="7" id="KW-1185">Reference proteome</keyword>
<feature type="compositionally biased region" description="Basic and acidic residues" evidence="5">
    <location>
        <begin position="161"/>
        <end position="175"/>
    </location>
</feature>
<name>A0A7D9H8T7_PARCT</name>
<dbReference type="PANTHER" id="PTHR13468:SF1">
    <property type="entry name" value="PROTEIN DEK"/>
    <property type="match status" value="1"/>
</dbReference>
<gene>
    <name evidence="6" type="ORF">PACLA_8A027537</name>
</gene>
<dbReference type="PROSITE" id="PS51998">
    <property type="entry name" value="DEK_C"/>
    <property type="match status" value="1"/>
</dbReference>
<evidence type="ECO:0000313" key="7">
    <source>
        <dbReference type="Proteomes" id="UP001152795"/>
    </source>
</evidence>
<dbReference type="Pfam" id="PF08766">
    <property type="entry name" value="DEK_C"/>
    <property type="match status" value="1"/>
</dbReference>
<dbReference type="GO" id="GO:0003677">
    <property type="term" value="F:DNA binding"/>
    <property type="evidence" value="ECO:0007669"/>
    <property type="project" value="UniProtKB-KW"/>
</dbReference>
<dbReference type="EMBL" id="CACRXK020000009">
    <property type="protein sequence ID" value="CAB3976719.1"/>
    <property type="molecule type" value="Genomic_DNA"/>
</dbReference>
<dbReference type="PANTHER" id="PTHR13468">
    <property type="entry name" value="DEK PROTEIN"/>
    <property type="match status" value="1"/>
</dbReference>
<dbReference type="InterPro" id="IPR014876">
    <property type="entry name" value="DEK_C"/>
</dbReference>
<evidence type="ECO:0000256" key="5">
    <source>
        <dbReference type="SAM" id="MobiDB-lite"/>
    </source>
</evidence>
<feature type="compositionally biased region" description="Acidic residues" evidence="5">
    <location>
        <begin position="119"/>
        <end position="131"/>
    </location>
</feature>
<feature type="compositionally biased region" description="Basic and acidic residues" evidence="5">
    <location>
        <begin position="89"/>
        <end position="118"/>
    </location>
</feature>
<dbReference type="Gene3D" id="1.10.10.60">
    <property type="entry name" value="Homeodomain-like"/>
    <property type="match status" value="1"/>
</dbReference>
<feature type="compositionally biased region" description="Basic residues" evidence="5">
    <location>
        <begin position="376"/>
        <end position="385"/>
    </location>
</feature>
<dbReference type="InterPro" id="IPR044198">
    <property type="entry name" value="DEK"/>
</dbReference>
<reference evidence="6" key="1">
    <citation type="submission" date="2020-04" db="EMBL/GenBank/DDBJ databases">
        <authorList>
            <person name="Alioto T."/>
            <person name="Alioto T."/>
            <person name="Gomez Garrido J."/>
        </authorList>
    </citation>
    <scope>NUCLEOTIDE SEQUENCE</scope>
    <source>
        <strain evidence="6">A484AB</strain>
    </source>
</reference>
<feature type="region of interest" description="Disordered" evidence="5">
    <location>
        <begin position="276"/>
        <end position="411"/>
    </location>
</feature>
<dbReference type="GO" id="GO:0042393">
    <property type="term" value="F:histone binding"/>
    <property type="evidence" value="ECO:0007669"/>
    <property type="project" value="TreeGrafter"/>
</dbReference>
<feature type="compositionally biased region" description="Basic and acidic residues" evidence="5">
    <location>
        <begin position="304"/>
        <end position="319"/>
    </location>
</feature>
<feature type="region of interest" description="Disordered" evidence="5">
    <location>
        <begin position="152"/>
        <end position="180"/>
    </location>
</feature>
<evidence type="ECO:0000313" key="6">
    <source>
        <dbReference type="EMBL" id="CAB3976719.1"/>
    </source>
</evidence>
<dbReference type="OrthoDB" id="370884at2759"/>
<dbReference type="GO" id="GO:2000779">
    <property type="term" value="P:regulation of double-strand break repair"/>
    <property type="evidence" value="ECO:0007669"/>
    <property type="project" value="TreeGrafter"/>
</dbReference>
<evidence type="ECO:0000256" key="3">
    <source>
        <dbReference type="ARBA" id="ARBA00023125"/>
    </source>
</evidence>
<evidence type="ECO:0000256" key="4">
    <source>
        <dbReference type="ARBA" id="ARBA00023242"/>
    </source>
</evidence>
<dbReference type="SUPFAM" id="SSF109715">
    <property type="entry name" value="DEK C-terminal domain"/>
    <property type="match status" value="1"/>
</dbReference>
<keyword evidence="3" id="KW-0238">DNA-binding</keyword>
<feature type="compositionally biased region" description="Basic residues" evidence="5">
    <location>
        <begin position="287"/>
        <end position="303"/>
    </location>
</feature>
<feature type="compositionally biased region" description="Basic and acidic residues" evidence="5">
    <location>
        <begin position="331"/>
        <end position="342"/>
    </location>
</feature>
<organism evidence="6 7">
    <name type="scientific">Paramuricea clavata</name>
    <name type="common">Red gorgonian</name>
    <name type="synonym">Violescent sea-whip</name>
    <dbReference type="NCBI Taxonomy" id="317549"/>
    <lineage>
        <taxon>Eukaryota</taxon>
        <taxon>Metazoa</taxon>
        <taxon>Cnidaria</taxon>
        <taxon>Anthozoa</taxon>
        <taxon>Octocorallia</taxon>
        <taxon>Malacalcyonacea</taxon>
        <taxon>Plexauridae</taxon>
        <taxon>Paramuricea</taxon>
    </lineage>
</organism>
<dbReference type="Proteomes" id="UP001152795">
    <property type="component" value="Unassembled WGS sequence"/>
</dbReference>
<dbReference type="GO" id="GO:0005634">
    <property type="term" value="C:nucleus"/>
    <property type="evidence" value="ECO:0007669"/>
    <property type="project" value="UniProtKB-SubCell"/>
</dbReference>
<comment type="caution">
    <text evidence="6">The sequence shown here is derived from an EMBL/GenBank/DDBJ whole genome shotgun (WGS) entry which is preliminary data.</text>
</comment>
<dbReference type="AlphaFoldDB" id="A0A7D9H8T7"/>
<keyword evidence="2" id="KW-0156">Chromatin regulator</keyword>
<evidence type="ECO:0000256" key="2">
    <source>
        <dbReference type="ARBA" id="ARBA00022853"/>
    </source>
</evidence>